<gene>
    <name evidence="2" type="ORF">SAMN05444171_5647</name>
</gene>
<protein>
    <submittedName>
        <fullName evidence="2">Uncharacterized protein</fullName>
    </submittedName>
</protein>
<dbReference type="Gene3D" id="2.40.230.20">
    <property type="entry name" value="Nucleoside-specific channel-forming protein, Tsx-like"/>
    <property type="match status" value="1"/>
</dbReference>
<accession>A0A1M7E8N9</accession>
<evidence type="ECO:0000313" key="3">
    <source>
        <dbReference type="Proteomes" id="UP000183208"/>
    </source>
</evidence>
<dbReference type="RefSeq" id="WP_074825866.1">
    <property type="nucleotide sequence ID" value="NZ_FNTI01000001.1"/>
</dbReference>
<dbReference type="GO" id="GO:0009279">
    <property type="term" value="C:cell outer membrane"/>
    <property type="evidence" value="ECO:0007669"/>
    <property type="project" value="InterPro"/>
</dbReference>
<dbReference type="Proteomes" id="UP000183208">
    <property type="component" value="Unassembled WGS sequence"/>
</dbReference>
<evidence type="ECO:0000256" key="1">
    <source>
        <dbReference type="SAM" id="SignalP"/>
    </source>
</evidence>
<dbReference type="AlphaFoldDB" id="A0A1M7E8N9"/>
<dbReference type="EMBL" id="FNTI01000001">
    <property type="protein sequence ID" value="SED91754.1"/>
    <property type="molecule type" value="Genomic_DNA"/>
</dbReference>
<evidence type="ECO:0000313" key="2">
    <source>
        <dbReference type="EMBL" id="SED91754.1"/>
    </source>
</evidence>
<feature type="chain" id="PRO_5030031884" evidence="1">
    <location>
        <begin position="27"/>
        <end position="379"/>
    </location>
</feature>
<dbReference type="InterPro" id="IPR036777">
    <property type="entry name" value="Channel_Tsx-like_sf"/>
</dbReference>
<proteinExistence type="predicted"/>
<keyword evidence="1" id="KW-0732">Signal</keyword>
<sequence>MSSLRRTLAAAALSLATLVPAGYAAAADLPYKVKAPPPPKDLPFFLVIDDRVTFSYIFTAAQPGAWSLNPNGTINAKEAKQVYSFTHFDAWAYGTNFFTVSLYKSGKNDSANPCTSTGAITDPLNGFATVAASCAGASEVYGLFRSTFGFNEIFNTKAFSMGPLHNVSFEVGMDANTENRYFGAAKRDVVAGLQFAFDLPYKGYFNLAPLVYWEYANHDSYSQCGAGWTINNIPGVGCNPDGNMRFKPTWAIETNYYMDLGFLPENMQFFSVSGRLAWYGPKGSDTAPLPNNPANNVFPTKVEFNSEPIRLTFDASKAFWGPKYSHFVDVWVAYRYWQNKFGEDHNAPSVACSATIGGVNRPTGACTESSLYSGITVKF</sequence>
<reference evidence="2 3" key="1">
    <citation type="submission" date="2016-10" db="EMBL/GenBank/DDBJ databases">
        <authorList>
            <person name="de Groot N.N."/>
        </authorList>
    </citation>
    <scope>NUCLEOTIDE SEQUENCE [LARGE SCALE GENOMIC DNA]</scope>
    <source>
        <strain evidence="2 3">GAS522</strain>
    </source>
</reference>
<name>A0A1M7E8N9_9BRAD</name>
<dbReference type="OrthoDB" id="104801at2"/>
<feature type="signal peptide" evidence="1">
    <location>
        <begin position="1"/>
        <end position="26"/>
    </location>
</feature>
<organism evidence="2 3">
    <name type="scientific">Bradyrhizobium lablabi</name>
    <dbReference type="NCBI Taxonomy" id="722472"/>
    <lineage>
        <taxon>Bacteria</taxon>
        <taxon>Pseudomonadati</taxon>
        <taxon>Pseudomonadota</taxon>
        <taxon>Alphaproteobacteria</taxon>
        <taxon>Hyphomicrobiales</taxon>
        <taxon>Nitrobacteraceae</taxon>
        <taxon>Bradyrhizobium</taxon>
    </lineage>
</organism>